<protein>
    <submittedName>
        <fullName evidence="2">Uncharacterized protein</fullName>
    </submittedName>
</protein>
<gene>
    <name evidence="2" type="ORF">ACFP4F_12760</name>
</gene>
<evidence type="ECO:0000313" key="3">
    <source>
        <dbReference type="Proteomes" id="UP001596139"/>
    </source>
</evidence>
<evidence type="ECO:0000256" key="1">
    <source>
        <dbReference type="SAM" id="MobiDB-lite"/>
    </source>
</evidence>
<feature type="compositionally biased region" description="Basic and acidic residues" evidence="1">
    <location>
        <begin position="119"/>
        <end position="142"/>
    </location>
</feature>
<sequence>MPQPAPQGPPPGPATGSPDPEVAEVVYLVGAELNASGKARLAAFEAALVESGMENLDHGDLDSVGVFQQRPSMDWGTAEQCMNVNYAAHRFFERAIEEDAEDSDLTAGQLAQRVQASAHPERYDAREEEARQLIEATRDALD</sequence>
<accession>A0ABW1MJL7</accession>
<reference evidence="3" key="1">
    <citation type="journal article" date="2019" name="Int. J. Syst. Evol. Microbiol.">
        <title>The Global Catalogue of Microorganisms (GCM) 10K type strain sequencing project: providing services to taxonomists for standard genome sequencing and annotation.</title>
        <authorList>
            <consortium name="The Broad Institute Genomics Platform"/>
            <consortium name="The Broad Institute Genome Sequencing Center for Infectious Disease"/>
            <person name="Wu L."/>
            <person name="Ma J."/>
        </authorList>
    </citation>
    <scope>NUCLEOTIDE SEQUENCE [LARGE SCALE GENOMIC DNA]</scope>
    <source>
        <strain evidence="3">CGMCC 1.15180</strain>
    </source>
</reference>
<dbReference type="RefSeq" id="WP_157848925.1">
    <property type="nucleotide sequence ID" value="NZ_JBHSPX010000004.1"/>
</dbReference>
<proteinExistence type="predicted"/>
<name>A0ABW1MJL7_9ACTN</name>
<comment type="caution">
    <text evidence="2">The sequence shown here is derived from an EMBL/GenBank/DDBJ whole genome shotgun (WGS) entry which is preliminary data.</text>
</comment>
<keyword evidence="3" id="KW-1185">Reference proteome</keyword>
<evidence type="ECO:0000313" key="2">
    <source>
        <dbReference type="EMBL" id="MFC6063419.1"/>
    </source>
</evidence>
<feature type="compositionally biased region" description="Pro residues" evidence="1">
    <location>
        <begin position="1"/>
        <end position="13"/>
    </location>
</feature>
<organism evidence="2 3">
    <name type="scientific">Streptomyces ochraceiscleroticus</name>
    <dbReference type="NCBI Taxonomy" id="47761"/>
    <lineage>
        <taxon>Bacteria</taxon>
        <taxon>Bacillati</taxon>
        <taxon>Actinomycetota</taxon>
        <taxon>Actinomycetes</taxon>
        <taxon>Kitasatosporales</taxon>
        <taxon>Streptomycetaceae</taxon>
        <taxon>Streptomyces</taxon>
    </lineage>
</organism>
<dbReference type="EMBL" id="JBHSPX010000004">
    <property type="protein sequence ID" value="MFC6063419.1"/>
    <property type="molecule type" value="Genomic_DNA"/>
</dbReference>
<dbReference type="Proteomes" id="UP001596139">
    <property type="component" value="Unassembled WGS sequence"/>
</dbReference>
<feature type="region of interest" description="Disordered" evidence="1">
    <location>
        <begin position="100"/>
        <end position="142"/>
    </location>
</feature>
<feature type="region of interest" description="Disordered" evidence="1">
    <location>
        <begin position="1"/>
        <end position="20"/>
    </location>
</feature>